<feature type="transmembrane region" description="Helical" evidence="2">
    <location>
        <begin position="437"/>
        <end position="456"/>
    </location>
</feature>
<feature type="transmembrane region" description="Helical" evidence="2">
    <location>
        <begin position="658"/>
        <end position="675"/>
    </location>
</feature>
<dbReference type="InterPro" id="IPR058062">
    <property type="entry name" value="SCO7613_C"/>
</dbReference>
<feature type="region of interest" description="Disordered" evidence="1">
    <location>
        <begin position="143"/>
        <end position="183"/>
    </location>
</feature>
<feature type="transmembrane region" description="Helical" evidence="2">
    <location>
        <begin position="385"/>
        <end position="402"/>
    </location>
</feature>
<keyword evidence="4" id="KW-1185">Reference proteome</keyword>
<evidence type="ECO:0000256" key="2">
    <source>
        <dbReference type="SAM" id="Phobius"/>
    </source>
</evidence>
<evidence type="ECO:0000313" key="4">
    <source>
        <dbReference type="Proteomes" id="UP001551482"/>
    </source>
</evidence>
<sequence>MCERCALPLTGPLAAELWTVSTDAKRLLEKRTVILRRMRAATVPVPKPASPSAVGAGAGTGDDAAGTSGPPRMPVGTATHPPVQPVPTAQRGGRWRREVFGALPVTPASATAAAGTTTPTAASATASTTAPTAQAAAAAAAAVSPAAAPPRPSGQAPRNRSAARPAAAHGMGAGPGAAPGSAPAAEVGRRRVARLILGTGVLFLIIAAIVFVAMTWQRTGTGGRAIVMALMLVAAATGTAVAERRDLPLTAEALGVVAVALGLLDGYAAYAADLGGVRGSGGLLVSAVTVAAVGGAALAGSMVLGLRTLRVSAALLLQAPVPLLAGHIGESRDSLLPLAIGFTAQAAAEVALLHWAFRTPVDAAVKADGHAAPARSLPKSPAVRTALLASAAYWLAAFGLAVSEAGRGPAAITMVTVAVTAGFVARVMHAFGAIRHIASGAATVAFCATLLLSAALTDDDGSGSDISTGWAVAALSVFMLVLVALVHAMPRAYRAGPLVVLSLPFAVGAVTAVVSVASALFGPVSWLSHPWSAEDGGWTGARDVLTPSGHWELGAAPSVIIVAVALTVGVAAHQLGRRAWWRMLGLITVVSELVVAPFVFDVPMPIAIAYQVVAGAGLTAAAGRLFPIAWQAHSARAAGFALVALGTVWSLADEAVSVAVWGPVALVLVGLAAAVPATLRPALAGTATAMLFTDAAMAAAWRGVDGPVIAAGLAVAASALVAAGVPVARRRPALGWPVVGVAGAWALGAAAMAHPDERAFVTALGAVTAAALVGVLADAAERRPMWAGAAVAGAVSTAAVGAYAAGASASWSAVAAAATAGLILAAGPSAHTRRVSLVKGAVPDRVLLAGTVEALAALGVTAAVLNSLGDERARTVAVAVAAFAAACRMPARRSAAPGLWPPVLAALLVLTTVFAAMAADAPDSRVALLVVCVASALYVLVPHLRASVVPLPVAVVVVLVCFAGAGFFGVVGTRPELAWFALLVTGAAGVLAGGVPSRVPGMTDLRRASAGTGAALLLAAYWTGLGTAGVAEPEPYTVLPGVLLLAGGRWLRGRRPELHSWAAYGAGLALTLLPSLPLAISDDAALRPALLGAAALASLVVGARFRLQAPLLVGVGTLAVLAVFQLTSPVLAAYHALPRWGIFAGAGALLILLGWTYERRLRDLARLGRTVRALD</sequence>
<feature type="transmembrane region" description="Helical" evidence="2">
    <location>
        <begin position="249"/>
        <end position="270"/>
    </location>
</feature>
<feature type="transmembrane region" description="Helical" evidence="2">
    <location>
        <begin position="633"/>
        <end position="652"/>
    </location>
</feature>
<feature type="transmembrane region" description="Helical" evidence="2">
    <location>
        <begin position="579"/>
        <end position="600"/>
    </location>
</feature>
<feature type="transmembrane region" description="Helical" evidence="2">
    <location>
        <begin position="606"/>
        <end position="626"/>
    </location>
</feature>
<feature type="transmembrane region" description="Helical" evidence="2">
    <location>
        <begin position="977"/>
        <end position="996"/>
    </location>
</feature>
<keyword evidence="2" id="KW-0812">Transmembrane</keyword>
<dbReference type="Proteomes" id="UP001551482">
    <property type="component" value="Unassembled WGS sequence"/>
</dbReference>
<feature type="transmembrane region" description="Helical" evidence="2">
    <location>
        <begin position="195"/>
        <end position="216"/>
    </location>
</feature>
<dbReference type="RefSeq" id="WP_358360022.1">
    <property type="nucleotide sequence ID" value="NZ_JBEZFP010000098.1"/>
</dbReference>
<proteinExistence type="predicted"/>
<feature type="transmembrane region" description="Helical" evidence="2">
    <location>
        <begin position="282"/>
        <end position="304"/>
    </location>
</feature>
<protein>
    <recommendedName>
        <fullName evidence="5">Integral membrane protein</fullName>
    </recommendedName>
</protein>
<feature type="transmembrane region" description="Helical" evidence="2">
    <location>
        <begin position="948"/>
        <end position="971"/>
    </location>
</feature>
<feature type="transmembrane region" description="Helical" evidence="2">
    <location>
        <begin position="222"/>
        <end position="242"/>
    </location>
</feature>
<feature type="transmembrane region" description="Helical" evidence="2">
    <location>
        <begin position="898"/>
        <end position="919"/>
    </location>
</feature>
<feature type="region of interest" description="Disordered" evidence="1">
    <location>
        <begin position="45"/>
        <end position="95"/>
    </location>
</feature>
<feature type="transmembrane region" description="Helical" evidence="2">
    <location>
        <begin position="1036"/>
        <end position="1052"/>
    </location>
</feature>
<evidence type="ECO:0008006" key="5">
    <source>
        <dbReference type="Google" id="ProtNLM"/>
    </source>
</evidence>
<feature type="compositionally biased region" description="Low complexity" evidence="1">
    <location>
        <begin position="45"/>
        <end position="69"/>
    </location>
</feature>
<feature type="transmembrane region" description="Helical" evidence="2">
    <location>
        <begin position="925"/>
        <end position="941"/>
    </location>
</feature>
<comment type="caution">
    <text evidence="3">The sequence shown here is derived from an EMBL/GenBank/DDBJ whole genome shotgun (WGS) entry which is preliminary data.</text>
</comment>
<feature type="transmembrane region" description="Helical" evidence="2">
    <location>
        <begin position="408"/>
        <end position="425"/>
    </location>
</feature>
<accession>A0ABV3DPP3</accession>
<feature type="transmembrane region" description="Helical" evidence="2">
    <location>
        <begin position="1008"/>
        <end position="1030"/>
    </location>
</feature>
<name>A0ABV3DPP3_9ACTN</name>
<keyword evidence="2" id="KW-1133">Transmembrane helix</keyword>
<feature type="transmembrane region" description="Helical" evidence="2">
    <location>
        <begin position="1061"/>
        <end position="1080"/>
    </location>
</feature>
<feature type="transmembrane region" description="Helical" evidence="2">
    <location>
        <begin position="1086"/>
        <end position="1105"/>
    </location>
</feature>
<feature type="transmembrane region" description="Helical" evidence="2">
    <location>
        <begin position="553"/>
        <end position="572"/>
    </location>
</feature>
<keyword evidence="2" id="KW-0472">Membrane</keyword>
<feature type="transmembrane region" description="Helical" evidence="2">
    <location>
        <begin position="759"/>
        <end position="777"/>
    </location>
</feature>
<feature type="transmembrane region" description="Helical" evidence="2">
    <location>
        <begin position="707"/>
        <end position="727"/>
    </location>
</feature>
<feature type="transmembrane region" description="Helical" evidence="2">
    <location>
        <begin position="498"/>
        <end position="521"/>
    </location>
</feature>
<evidence type="ECO:0000313" key="3">
    <source>
        <dbReference type="EMBL" id="MEU8137720.1"/>
    </source>
</evidence>
<evidence type="ECO:0000256" key="1">
    <source>
        <dbReference type="SAM" id="MobiDB-lite"/>
    </source>
</evidence>
<feature type="compositionally biased region" description="Low complexity" evidence="1">
    <location>
        <begin position="153"/>
        <end position="170"/>
    </location>
</feature>
<feature type="transmembrane region" description="Helical" evidence="2">
    <location>
        <begin position="682"/>
        <end position="701"/>
    </location>
</feature>
<feature type="transmembrane region" description="Helical" evidence="2">
    <location>
        <begin position="1112"/>
        <end position="1134"/>
    </location>
</feature>
<organism evidence="3 4">
    <name type="scientific">Streptodolium elevatio</name>
    <dbReference type="NCBI Taxonomy" id="3157996"/>
    <lineage>
        <taxon>Bacteria</taxon>
        <taxon>Bacillati</taxon>
        <taxon>Actinomycetota</taxon>
        <taxon>Actinomycetes</taxon>
        <taxon>Kitasatosporales</taxon>
        <taxon>Streptomycetaceae</taxon>
        <taxon>Streptodolium</taxon>
    </lineage>
</organism>
<dbReference type="EMBL" id="JBEZFP010000098">
    <property type="protein sequence ID" value="MEU8137720.1"/>
    <property type="molecule type" value="Genomic_DNA"/>
</dbReference>
<feature type="transmembrane region" description="Helical" evidence="2">
    <location>
        <begin position="1140"/>
        <end position="1157"/>
    </location>
</feature>
<feature type="transmembrane region" description="Helical" evidence="2">
    <location>
        <begin position="846"/>
        <end position="867"/>
    </location>
</feature>
<feature type="transmembrane region" description="Helical" evidence="2">
    <location>
        <begin position="734"/>
        <end position="753"/>
    </location>
</feature>
<feature type="transmembrane region" description="Helical" evidence="2">
    <location>
        <begin position="468"/>
        <end position="486"/>
    </location>
</feature>
<reference evidence="3 4" key="1">
    <citation type="submission" date="2024-06" db="EMBL/GenBank/DDBJ databases">
        <title>The Natural Products Discovery Center: Release of the First 8490 Sequenced Strains for Exploring Actinobacteria Biosynthetic Diversity.</title>
        <authorList>
            <person name="Kalkreuter E."/>
            <person name="Kautsar S.A."/>
            <person name="Yang D."/>
            <person name="Bader C.D."/>
            <person name="Teijaro C.N."/>
            <person name="Fluegel L."/>
            <person name="Davis C.M."/>
            <person name="Simpson J.R."/>
            <person name="Lauterbach L."/>
            <person name="Steele A.D."/>
            <person name="Gui C."/>
            <person name="Meng S."/>
            <person name="Li G."/>
            <person name="Viehrig K."/>
            <person name="Ye F."/>
            <person name="Su P."/>
            <person name="Kiefer A.F."/>
            <person name="Nichols A."/>
            <person name="Cepeda A.J."/>
            <person name="Yan W."/>
            <person name="Fan B."/>
            <person name="Jiang Y."/>
            <person name="Adhikari A."/>
            <person name="Zheng C.-J."/>
            <person name="Schuster L."/>
            <person name="Cowan T.M."/>
            <person name="Smanski M.J."/>
            <person name="Chevrette M.G."/>
            <person name="De Carvalho L.P.S."/>
            <person name="Shen B."/>
        </authorList>
    </citation>
    <scope>NUCLEOTIDE SEQUENCE [LARGE SCALE GENOMIC DNA]</scope>
    <source>
        <strain evidence="3 4">NPDC048946</strain>
    </source>
</reference>
<gene>
    <name evidence="3" type="ORF">AB0C36_29925</name>
</gene>
<dbReference type="NCBIfam" id="NF047321">
    <property type="entry name" value="SCO7613_CTERM"/>
    <property type="match status" value="1"/>
</dbReference>
<feature type="transmembrane region" description="Helical" evidence="2">
    <location>
        <begin position="784"/>
        <end position="803"/>
    </location>
</feature>